<organism evidence="1">
    <name type="scientific">Brassica napus</name>
    <name type="common">Rape</name>
    <dbReference type="NCBI Taxonomy" id="3708"/>
    <lineage>
        <taxon>Eukaryota</taxon>
        <taxon>Viridiplantae</taxon>
        <taxon>Streptophyta</taxon>
        <taxon>Embryophyta</taxon>
        <taxon>Tracheophyta</taxon>
        <taxon>Spermatophyta</taxon>
        <taxon>Magnoliopsida</taxon>
        <taxon>eudicotyledons</taxon>
        <taxon>Gunneridae</taxon>
        <taxon>Pentapetalae</taxon>
        <taxon>rosids</taxon>
        <taxon>malvids</taxon>
        <taxon>Brassicales</taxon>
        <taxon>Brassicaceae</taxon>
        <taxon>Brassiceae</taxon>
        <taxon>Brassica</taxon>
    </lineage>
</organism>
<protein>
    <submittedName>
        <fullName evidence="1">(rape) hypothetical protein</fullName>
    </submittedName>
</protein>
<accession>A0A816Q7B0</accession>
<name>A0A816Q7B0_BRANA</name>
<dbReference type="EMBL" id="HG994370">
    <property type="protein sequence ID" value="CAF2058085.1"/>
    <property type="molecule type" value="Genomic_DNA"/>
</dbReference>
<proteinExistence type="predicted"/>
<dbReference type="Proteomes" id="UP001295469">
    <property type="component" value="Chromosome C06"/>
</dbReference>
<sequence>MAVHTVRLPATQLHNGISGNLSPTNHNPNSVIRSTNHCCFISILATLEEGD</sequence>
<dbReference type="AlphaFoldDB" id="A0A816Q7B0"/>
<evidence type="ECO:0000313" key="1">
    <source>
        <dbReference type="EMBL" id="CAF2058085.1"/>
    </source>
</evidence>
<gene>
    <name evidence="1" type="ORF">DARMORV10_C06P19830.1</name>
</gene>
<reference evidence="1" key="1">
    <citation type="submission" date="2021-01" db="EMBL/GenBank/DDBJ databases">
        <authorList>
            <consortium name="Genoscope - CEA"/>
            <person name="William W."/>
        </authorList>
    </citation>
    <scope>NUCLEOTIDE SEQUENCE</scope>
</reference>